<name>A0A5C5YQ68_9BACT</name>
<dbReference type="EMBL" id="SJPO01000005">
    <property type="protein sequence ID" value="TWT76979.1"/>
    <property type="molecule type" value="Genomic_DNA"/>
</dbReference>
<sequence>MAHRNEPLNVVGVVTPPGVSQRAELQVSRMPTGTTLSVPLQVVNGSKPGPVMWISAAVHGDELNGIEIVRRVLERVKPKQLAGALIAAPLVNVFGFIGQSRYLPDRRDLNRSFPGAATGSLASRLAQKFMSEVVTHCQFGIDLHTGSHYRTNLPQIRANLEDEQTRACAEAFGAPVVMHSQTRDGSLRHAATRRGIPVLLYEAGEPMRFDEDAITKGVNGVLRVMSKLGMRSRKTPLKPFGGVQVQSSVWARAKRGGILRLSVQLGQRVSRKEPLGVIADVFGAEERVVTSPIAGIVIGFTTNPLVHQGDAVIHIAQTASGGAPEAAT</sequence>
<keyword evidence="3" id="KW-0378">Hydrolase</keyword>
<dbReference type="PANTHER" id="PTHR37326">
    <property type="entry name" value="BLL3975 PROTEIN"/>
    <property type="match status" value="1"/>
</dbReference>
<dbReference type="Proteomes" id="UP000318478">
    <property type="component" value="Unassembled WGS sequence"/>
</dbReference>
<dbReference type="CDD" id="cd06251">
    <property type="entry name" value="M14_ASTE_ASPA-like"/>
    <property type="match status" value="1"/>
</dbReference>
<dbReference type="GO" id="GO:0046872">
    <property type="term" value="F:metal ion binding"/>
    <property type="evidence" value="ECO:0007669"/>
    <property type="project" value="UniProtKB-KW"/>
</dbReference>
<gene>
    <name evidence="6" type="ORF">Pla123a_24040</name>
</gene>
<comment type="caution">
    <text evidence="6">The sequence shown here is derived from an EMBL/GenBank/DDBJ whole genome shotgun (WGS) entry which is preliminary data.</text>
</comment>
<dbReference type="Pfam" id="PF24827">
    <property type="entry name" value="AstE_AspA_cat"/>
    <property type="match status" value="1"/>
</dbReference>
<reference evidence="6 7" key="1">
    <citation type="submission" date="2019-02" db="EMBL/GenBank/DDBJ databases">
        <title>Deep-cultivation of Planctomycetes and their phenomic and genomic characterization uncovers novel biology.</title>
        <authorList>
            <person name="Wiegand S."/>
            <person name="Jogler M."/>
            <person name="Boedeker C."/>
            <person name="Pinto D."/>
            <person name="Vollmers J."/>
            <person name="Rivas-Marin E."/>
            <person name="Kohn T."/>
            <person name="Peeters S.H."/>
            <person name="Heuer A."/>
            <person name="Rast P."/>
            <person name="Oberbeckmann S."/>
            <person name="Bunk B."/>
            <person name="Jeske O."/>
            <person name="Meyerdierks A."/>
            <person name="Storesund J.E."/>
            <person name="Kallscheuer N."/>
            <person name="Luecker S."/>
            <person name="Lage O.M."/>
            <person name="Pohl T."/>
            <person name="Merkel B.J."/>
            <person name="Hornburger P."/>
            <person name="Mueller R.-W."/>
            <person name="Bruemmer F."/>
            <person name="Labrenz M."/>
            <person name="Spormann A.M."/>
            <person name="Op Den Camp H."/>
            <person name="Overmann J."/>
            <person name="Amann R."/>
            <person name="Jetten M.S.M."/>
            <person name="Mascher T."/>
            <person name="Medema M.H."/>
            <person name="Devos D.P."/>
            <person name="Kaster A.-K."/>
            <person name="Ovreas L."/>
            <person name="Rohde M."/>
            <person name="Galperin M.Y."/>
            <person name="Jogler C."/>
        </authorList>
    </citation>
    <scope>NUCLEOTIDE SEQUENCE [LARGE SCALE GENOMIC DNA]</scope>
    <source>
        <strain evidence="6 7">Pla123a</strain>
    </source>
</reference>
<dbReference type="OrthoDB" id="9782876at2"/>
<dbReference type="InterPro" id="IPR055438">
    <property type="entry name" value="AstE_AspA_cat"/>
</dbReference>
<dbReference type="PANTHER" id="PTHR37326:SF2">
    <property type="entry name" value="SUCCINYLGLUTAMATE DESUCCINYLASE_ASPARTOACYLASE FAMILY PROTEIN"/>
    <property type="match status" value="1"/>
</dbReference>
<dbReference type="GO" id="GO:0016788">
    <property type="term" value="F:hydrolase activity, acting on ester bonds"/>
    <property type="evidence" value="ECO:0007669"/>
    <property type="project" value="InterPro"/>
</dbReference>
<dbReference type="InterPro" id="IPR043795">
    <property type="entry name" value="N-alpha-Ac-DABA-like"/>
</dbReference>
<keyword evidence="7" id="KW-1185">Reference proteome</keyword>
<accession>A0A5C5YQ68</accession>
<organism evidence="6 7">
    <name type="scientific">Posidoniimonas polymericola</name>
    <dbReference type="NCBI Taxonomy" id="2528002"/>
    <lineage>
        <taxon>Bacteria</taxon>
        <taxon>Pseudomonadati</taxon>
        <taxon>Planctomycetota</taxon>
        <taxon>Planctomycetia</taxon>
        <taxon>Pirellulales</taxon>
        <taxon>Lacipirellulaceae</taxon>
        <taxon>Posidoniimonas</taxon>
    </lineage>
</organism>
<feature type="domain" description="Succinylglutamate desuccinylase/Aspartoacylase catalytic" evidence="5">
    <location>
        <begin position="48"/>
        <end position="226"/>
    </location>
</feature>
<dbReference type="SUPFAM" id="SSF53187">
    <property type="entry name" value="Zn-dependent exopeptidases"/>
    <property type="match status" value="1"/>
</dbReference>
<evidence type="ECO:0000256" key="3">
    <source>
        <dbReference type="ARBA" id="ARBA00022801"/>
    </source>
</evidence>
<comment type="cofactor">
    <cofactor evidence="1">
        <name>Zn(2+)</name>
        <dbReference type="ChEBI" id="CHEBI:29105"/>
    </cofactor>
</comment>
<evidence type="ECO:0000256" key="1">
    <source>
        <dbReference type="ARBA" id="ARBA00001947"/>
    </source>
</evidence>
<dbReference type="AlphaFoldDB" id="A0A5C5YQ68"/>
<dbReference type="InterPro" id="IPR053138">
    <property type="entry name" value="N-alpha-Ac-DABA_deacetylase"/>
</dbReference>
<dbReference type="RefSeq" id="WP_146587178.1">
    <property type="nucleotide sequence ID" value="NZ_SJPO01000005.1"/>
</dbReference>
<evidence type="ECO:0000256" key="4">
    <source>
        <dbReference type="ARBA" id="ARBA00022833"/>
    </source>
</evidence>
<evidence type="ECO:0000313" key="6">
    <source>
        <dbReference type="EMBL" id="TWT76979.1"/>
    </source>
</evidence>
<keyword evidence="2" id="KW-0479">Metal-binding</keyword>
<evidence type="ECO:0000256" key="2">
    <source>
        <dbReference type="ARBA" id="ARBA00022723"/>
    </source>
</evidence>
<protein>
    <submittedName>
        <fullName evidence="6">Aspartoacylase</fullName>
    </submittedName>
</protein>
<dbReference type="PIRSF" id="PIRSF039012">
    <property type="entry name" value="ASP"/>
    <property type="match status" value="1"/>
</dbReference>
<keyword evidence="4" id="KW-0862">Zinc</keyword>
<dbReference type="Gene3D" id="3.40.630.10">
    <property type="entry name" value="Zn peptidases"/>
    <property type="match status" value="1"/>
</dbReference>
<evidence type="ECO:0000313" key="7">
    <source>
        <dbReference type="Proteomes" id="UP000318478"/>
    </source>
</evidence>
<evidence type="ECO:0000259" key="5">
    <source>
        <dbReference type="Pfam" id="PF24827"/>
    </source>
</evidence>
<proteinExistence type="predicted"/>
<dbReference type="GO" id="GO:0016811">
    <property type="term" value="F:hydrolase activity, acting on carbon-nitrogen (but not peptide) bonds, in linear amides"/>
    <property type="evidence" value="ECO:0007669"/>
    <property type="project" value="InterPro"/>
</dbReference>